<name>A0A6A6VCT2_9PLEO</name>
<feature type="chain" id="PRO_5025338185" description="Yeast cell wall synthesis Kre9/Knh1-like N-terminal domain-containing protein" evidence="3">
    <location>
        <begin position="18"/>
        <end position="240"/>
    </location>
</feature>
<sequence length="240" mass="24809">MFAKSAIVAFFAAFAAAQLHAPTEMTPDNAITRPLNEAVEAGKLFTITWKPSDTTHTVSLLLLKGPSSNVIPVGEPIAEGIANSGSYSWIVPSQFGPGLSETTGYGIQIIDDVNGHYQYSTQFGIDVGDDYVPSSTPSGYPTGTPSATESASGNTTATVTPTKSATSTIITSTILSNTSIILPTKSMTVPTSLITETATSTIDEELPTETSEVPESTGAASQFKAGMGVVAGVAGLFFML</sequence>
<gene>
    <name evidence="5" type="ORF">M011DRAFT_457698</name>
</gene>
<dbReference type="PANTHER" id="PTHR40633:SF1">
    <property type="entry name" value="GPI ANCHORED SERINE-THREONINE RICH PROTEIN (AFU_ORTHOLOGUE AFUA_1G03630)"/>
    <property type="match status" value="1"/>
</dbReference>
<proteinExistence type="predicted"/>
<dbReference type="PANTHER" id="PTHR40633">
    <property type="entry name" value="MATRIX PROTEIN, PUTATIVE (AFU_ORTHOLOGUE AFUA_8G05410)-RELATED"/>
    <property type="match status" value="1"/>
</dbReference>
<feature type="region of interest" description="Disordered" evidence="2">
    <location>
        <begin position="132"/>
        <end position="163"/>
    </location>
</feature>
<evidence type="ECO:0000313" key="5">
    <source>
        <dbReference type="EMBL" id="KAF2748365.1"/>
    </source>
</evidence>
<keyword evidence="1 3" id="KW-0732">Signal</keyword>
<evidence type="ECO:0000256" key="2">
    <source>
        <dbReference type="SAM" id="MobiDB-lite"/>
    </source>
</evidence>
<reference evidence="5" key="1">
    <citation type="journal article" date="2020" name="Stud. Mycol.">
        <title>101 Dothideomycetes genomes: a test case for predicting lifestyles and emergence of pathogens.</title>
        <authorList>
            <person name="Haridas S."/>
            <person name="Albert R."/>
            <person name="Binder M."/>
            <person name="Bloem J."/>
            <person name="Labutti K."/>
            <person name="Salamov A."/>
            <person name="Andreopoulos B."/>
            <person name="Baker S."/>
            <person name="Barry K."/>
            <person name="Bills G."/>
            <person name="Bluhm B."/>
            <person name="Cannon C."/>
            <person name="Castanera R."/>
            <person name="Culley D."/>
            <person name="Daum C."/>
            <person name="Ezra D."/>
            <person name="Gonzalez J."/>
            <person name="Henrissat B."/>
            <person name="Kuo A."/>
            <person name="Liang C."/>
            <person name="Lipzen A."/>
            <person name="Lutzoni F."/>
            <person name="Magnuson J."/>
            <person name="Mondo S."/>
            <person name="Nolan M."/>
            <person name="Ohm R."/>
            <person name="Pangilinan J."/>
            <person name="Park H.-J."/>
            <person name="Ramirez L."/>
            <person name="Alfaro M."/>
            <person name="Sun H."/>
            <person name="Tritt A."/>
            <person name="Yoshinaga Y."/>
            <person name="Zwiers L.-H."/>
            <person name="Turgeon B."/>
            <person name="Goodwin S."/>
            <person name="Spatafora J."/>
            <person name="Crous P."/>
            <person name="Grigoriev I."/>
        </authorList>
    </citation>
    <scope>NUCLEOTIDE SEQUENCE</scope>
    <source>
        <strain evidence="5">CBS 119925</strain>
    </source>
</reference>
<dbReference type="Pfam" id="PF10342">
    <property type="entry name" value="Kre9_KNH"/>
    <property type="match status" value="1"/>
</dbReference>
<keyword evidence="6" id="KW-1185">Reference proteome</keyword>
<dbReference type="AlphaFoldDB" id="A0A6A6VCT2"/>
<feature type="compositionally biased region" description="Polar residues" evidence="2">
    <location>
        <begin position="133"/>
        <end position="154"/>
    </location>
</feature>
<dbReference type="OrthoDB" id="4094614at2759"/>
<dbReference type="Proteomes" id="UP000799440">
    <property type="component" value="Unassembled WGS sequence"/>
</dbReference>
<evidence type="ECO:0000256" key="1">
    <source>
        <dbReference type="ARBA" id="ARBA00022729"/>
    </source>
</evidence>
<evidence type="ECO:0000256" key="3">
    <source>
        <dbReference type="SAM" id="SignalP"/>
    </source>
</evidence>
<feature type="signal peptide" evidence="3">
    <location>
        <begin position="1"/>
        <end position="17"/>
    </location>
</feature>
<dbReference type="InterPro" id="IPR018466">
    <property type="entry name" value="Kre9/Knh1-like_N"/>
</dbReference>
<accession>A0A6A6VCT2</accession>
<dbReference type="EMBL" id="MU006569">
    <property type="protein sequence ID" value="KAF2748365.1"/>
    <property type="molecule type" value="Genomic_DNA"/>
</dbReference>
<dbReference type="InterPro" id="IPR052982">
    <property type="entry name" value="SRP1/TIP1-like"/>
</dbReference>
<evidence type="ECO:0000259" key="4">
    <source>
        <dbReference type="Pfam" id="PF10342"/>
    </source>
</evidence>
<feature type="domain" description="Yeast cell wall synthesis Kre9/Knh1-like N-terminal" evidence="4">
    <location>
        <begin position="36"/>
        <end position="125"/>
    </location>
</feature>
<protein>
    <recommendedName>
        <fullName evidence="4">Yeast cell wall synthesis Kre9/Knh1-like N-terminal domain-containing protein</fullName>
    </recommendedName>
</protein>
<evidence type="ECO:0000313" key="6">
    <source>
        <dbReference type="Proteomes" id="UP000799440"/>
    </source>
</evidence>
<organism evidence="5 6">
    <name type="scientific">Sporormia fimetaria CBS 119925</name>
    <dbReference type="NCBI Taxonomy" id="1340428"/>
    <lineage>
        <taxon>Eukaryota</taxon>
        <taxon>Fungi</taxon>
        <taxon>Dikarya</taxon>
        <taxon>Ascomycota</taxon>
        <taxon>Pezizomycotina</taxon>
        <taxon>Dothideomycetes</taxon>
        <taxon>Pleosporomycetidae</taxon>
        <taxon>Pleosporales</taxon>
        <taxon>Sporormiaceae</taxon>
        <taxon>Sporormia</taxon>
    </lineage>
</organism>